<organism evidence="1 2">
    <name type="scientific">Batillaria attramentaria</name>
    <dbReference type="NCBI Taxonomy" id="370345"/>
    <lineage>
        <taxon>Eukaryota</taxon>
        <taxon>Metazoa</taxon>
        <taxon>Spiralia</taxon>
        <taxon>Lophotrochozoa</taxon>
        <taxon>Mollusca</taxon>
        <taxon>Gastropoda</taxon>
        <taxon>Caenogastropoda</taxon>
        <taxon>Sorbeoconcha</taxon>
        <taxon>Cerithioidea</taxon>
        <taxon>Batillariidae</taxon>
        <taxon>Batillaria</taxon>
    </lineage>
</organism>
<sequence length="49" mass="5525">ENSARKVSPPSTYIDIMADSDLIFFVNGKKNTLPKPDPEVTLLQYLRSD</sequence>
<proteinExistence type="predicted"/>
<evidence type="ECO:0000313" key="1">
    <source>
        <dbReference type="EMBL" id="KAK7505584.1"/>
    </source>
</evidence>
<accession>A0ABD0M2N8</accession>
<feature type="non-terminal residue" evidence="1">
    <location>
        <position position="49"/>
    </location>
</feature>
<protein>
    <submittedName>
        <fullName evidence="1">Uncharacterized protein</fullName>
    </submittedName>
</protein>
<comment type="caution">
    <text evidence="1">The sequence shown here is derived from an EMBL/GenBank/DDBJ whole genome shotgun (WGS) entry which is preliminary data.</text>
</comment>
<gene>
    <name evidence="1" type="ORF">BaRGS_00003329</name>
</gene>
<dbReference type="Proteomes" id="UP001519460">
    <property type="component" value="Unassembled WGS sequence"/>
</dbReference>
<feature type="non-terminal residue" evidence="1">
    <location>
        <position position="1"/>
    </location>
</feature>
<dbReference type="EMBL" id="JACVVK020000010">
    <property type="protein sequence ID" value="KAK7505584.1"/>
    <property type="molecule type" value="Genomic_DNA"/>
</dbReference>
<evidence type="ECO:0000313" key="2">
    <source>
        <dbReference type="Proteomes" id="UP001519460"/>
    </source>
</evidence>
<reference evidence="1 2" key="1">
    <citation type="journal article" date="2023" name="Sci. Data">
        <title>Genome assembly of the Korean intertidal mud-creeper Batillaria attramentaria.</title>
        <authorList>
            <person name="Patra A.K."/>
            <person name="Ho P.T."/>
            <person name="Jun S."/>
            <person name="Lee S.J."/>
            <person name="Kim Y."/>
            <person name="Won Y.J."/>
        </authorList>
    </citation>
    <scope>NUCLEOTIDE SEQUENCE [LARGE SCALE GENOMIC DNA]</scope>
    <source>
        <strain evidence="1">Wonlab-2016</strain>
    </source>
</reference>
<name>A0ABD0M2N8_9CAEN</name>
<dbReference type="AlphaFoldDB" id="A0ABD0M2N8"/>
<keyword evidence="2" id="KW-1185">Reference proteome</keyword>